<dbReference type="Gene3D" id="3.40.50.300">
    <property type="entry name" value="P-loop containing nucleotide triphosphate hydrolases"/>
    <property type="match status" value="2"/>
</dbReference>
<dbReference type="GO" id="GO:0009378">
    <property type="term" value="F:four-way junction helicase activity"/>
    <property type="evidence" value="ECO:0007669"/>
    <property type="project" value="TreeGrafter"/>
</dbReference>
<dbReference type="PROSITE" id="PS51192">
    <property type="entry name" value="HELICASE_ATP_BIND_1"/>
    <property type="match status" value="1"/>
</dbReference>
<dbReference type="CDD" id="cd18794">
    <property type="entry name" value="SF2_C_RecQ"/>
    <property type="match status" value="1"/>
</dbReference>
<dbReference type="GO" id="GO:0006260">
    <property type="term" value="P:DNA replication"/>
    <property type="evidence" value="ECO:0007669"/>
    <property type="project" value="UniProtKB-KW"/>
</dbReference>
<dbReference type="GO" id="GO:0005654">
    <property type="term" value="C:nucleoplasm"/>
    <property type="evidence" value="ECO:0007669"/>
    <property type="project" value="UniProtKB-SubCell"/>
</dbReference>
<dbReference type="NCBIfam" id="TIGR00614">
    <property type="entry name" value="recQ_fam"/>
    <property type="match status" value="1"/>
</dbReference>
<dbReference type="HOGENOM" id="CLU_001103_9_4_1"/>
<keyword evidence="8 21" id="KW-0547">Nucleotide-binding</keyword>
<dbReference type="GO" id="GO:0016787">
    <property type="term" value="F:hydrolase activity"/>
    <property type="evidence" value="ECO:0007669"/>
    <property type="project" value="UniProtKB-KW"/>
</dbReference>
<reference evidence="27" key="1">
    <citation type="submission" date="2012-12" db="EMBL/GenBank/DDBJ databases">
        <authorList>
            <person name="Hellsten U."/>
            <person name="Grimwood J."/>
            <person name="Chapman J.A."/>
            <person name="Shapiro H."/>
            <person name="Aerts A."/>
            <person name="Otillar R.P."/>
            <person name="Terry A.Y."/>
            <person name="Boore J.L."/>
            <person name="Simakov O."/>
            <person name="Marletaz F."/>
            <person name="Cho S.-J."/>
            <person name="Edsinger-Gonzales E."/>
            <person name="Havlak P."/>
            <person name="Kuo D.-H."/>
            <person name="Larsson T."/>
            <person name="Lv J."/>
            <person name="Arendt D."/>
            <person name="Savage R."/>
            <person name="Osoegawa K."/>
            <person name="de Jong P."/>
            <person name="Lindberg D.R."/>
            <person name="Seaver E.C."/>
            <person name="Weisblat D.A."/>
            <person name="Putnam N.H."/>
            <person name="Grigoriev I.V."/>
            <person name="Rokhsar D.S."/>
        </authorList>
    </citation>
    <scope>NUCLEOTIDE SEQUENCE</scope>
    <source>
        <strain evidence="27">I ESC-2004</strain>
    </source>
</reference>
<dbReference type="FunFam" id="3.40.50.300:FF:000444">
    <property type="entry name" value="ATP-dependent DNA helicase"/>
    <property type="match status" value="1"/>
</dbReference>
<comment type="catalytic activity">
    <reaction evidence="20 21">
        <text>ATP + H2O = ADP + phosphate + H(+)</text>
        <dbReference type="Rhea" id="RHEA:13065"/>
        <dbReference type="ChEBI" id="CHEBI:15377"/>
        <dbReference type="ChEBI" id="CHEBI:15378"/>
        <dbReference type="ChEBI" id="CHEBI:30616"/>
        <dbReference type="ChEBI" id="CHEBI:43474"/>
        <dbReference type="ChEBI" id="CHEBI:456216"/>
    </reaction>
</comment>
<dbReference type="EnsemblMetazoa" id="CapteT102278">
    <property type="protein sequence ID" value="CapteP102278"/>
    <property type="gene ID" value="CapteG102278"/>
</dbReference>
<feature type="domain" description="Helicase C-terminal" evidence="24">
    <location>
        <begin position="246"/>
        <end position="397"/>
    </location>
</feature>
<evidence type="ECO:0000256" key="15">
    <source>
        <dbReference type="ARBA" id="ARBA00023204"/>
    </source>
</evidence>
<dbReference type="Pfam" id="PF00270">
    <property type="entry name" value="DEAD"/>
    <property type="match status" value="1"/>
</dbReference>
<evidence type="ECO:0000256" key="14">
    <source>
        <dbReference type="ARBA" id="ARBA00023125"/>
    </source>
</evidence>
<dbReference type="EMBL" id="AMQN01005311">
    <property type="status" value="NOT_ANNOTATED_CDS"/>
    <property type="molecule type" value="Genomic_DNA"/>
</dbReference>
<dbReference type="GO" id="GO:0005524">
    <property type="term" value="F:ATP binding"/>
    <property type="evidence" value="ECO:0007669"/>
    <property type="project" value="UniProtKB-KW"/>
</dbReference>
<dbReference type="InterPro" id="IPR011545">
    <property type="entry name" value="DEAD/DEAH_box_helicase_dom"/>
</dbReference>
<dbReference type="InterPro" id="IPR014001">
    <property type="entry name" value="Helicase_ATP-bd"/>
</dbReference>
<dbReference type="SMART" id="SM00490">
    <property type="entry name" value="HELICc"/>
    <property type="match status" value="1"/>
</dbReference>
<evidence type="ECO:0000256" key="1">
    <source>
        <dbReference type="ARBA" id="ARBA00001947"/>
    </source>
</evidence>
<evidence type="ECO:0000256" key="22">
    <source>
        <dbReference type="SAM" id="MobiDB-lite"/>
    </source>
</evidence>
<evidence type="ECO:0000256" key="6">
    <source>
        <dbReference type="ARBA" id="ARBA00022705"/>
    </source>
</evidence>
<dbReference type="GO" id="GO:0046872">
    <property type="term" value="F:metal ion binding"/>
    <property type="evidence" value="ECO:0007669"/>
    <property type="project" value="UniProtKB-KW"/>
</dbReference>
<sequence>MDDRISDQCSELLKSVFGHDEFRSDLQRNAVEAAVRGGVDIFVSMPTGAGKSLCYQLPAVAKRGITFVISPLIALMQDQLEHLQALNIPANTLNSKMSAEERKAVMYDLNRERPHTKLLYITPEQAATSGFISITEMLMKKKLVEFFVVDEAHCVSQWGHDFRPDYLKLGTYRKKLLGVPCIALTATATPHVVGDIKNSLKLKAPVASFKATCFRPNLFYDVVFKDLLNDPYEDLRRFSLKSLDVDLKADLKEVDWNTKGCGIVYCRTRESCGEVASRLTSKGVPAKPYHAGLNASLRTETQTDWMEGRVAVIAATISFGMGVDKANVRFVAHWTLPKSMAGYYQESGRAGRDGRRSFCRLYYTKDDRNTVAFLLRKENIRPSKEGASAEARTKAALQSFECLVTMVETPQCRHAAIARYFCDDPPFCSKSCDFCSNPKKALLDADNIQKGVYGSMHAKRYQGKTAMERDNGDVDEGLYGGGKRGTKRSDDDDDGNRRQRQEANEEREKRQRHNEIAKEFKKRKIGEEPFEEAGPDCLLRDANSRRVPKLMVKTREHCMQMLETAMADNFSKFYAGDFEKYNLCEVHCRACAIEEEYSIFQHNRFANLYRTSVFKKVTAIKK</sequence>
<dbReference type="Gene3D" id="6.10.250.3140">
    <property type="match status" value="1"/>
</dbReference>
<evidence type="ECO:0000313" key="26">
    <source>
        <dbReference type="EnsemblMetazoa" id="CapteP102278"/>
    </source>
</evidence>
<evidence type="ECO:0000256" key="11">
    <source>
        <dbReference type="ARBA" id="ARBA00022806"/>
    </source>
</evidence>
<dbReference type="Pfam" id="PF00271">
    <property type="entry name" value="Helicase_C"/>
    <property type="match status" value="1"/>
</dbReference>
<evidence type="ECO:0000256" key="12">
    <source>
        <dbReference type="ARBA" id="ARBA00022833"/>
    </source>
</evidence>
<dbReference type="PANTHER" id="PTHR13710">
    <property type="entry name" value="DNA HELICASE RECQ FAMILY MEMBER"/>
    <property type="match status" value="1"/>
</dbReference>
<dbReference type="Pfam" id="PF16124">
    <property type="entry name" value="RecQ_Zn_bind"/>
    <property type="match status" value="1"/>
</dbReference>
<dbReference type="GO" id="GO:0000724">
    <property type="term" value="P:double-strand break repair via homologous recombination"/>
    <property type="evidence" value="ECO:0007669"/>
    <property type="project" value="TreeGrafter"/>
</dbReference>
<feature type="domain" description="Helicase ATP-binding" evidence="23">
    <location>
        <begin position="32"/>
        <end position="206"/>
    </location>
</feature>
<dbReference type="GO" id="GO:0010605">
    <property type="term" value="P:negative regulation of macromolecule metabolic process"/>
    <property type="evidence" value="ECO:0007669"/>
    <property type="project" value="UniProtKB-ARBA"/>
</dbReference>
<gene>
    <name evidence="25" type="ORF">CAPTEDRAFT_102278</name>
</gene>
<organism evidence="25">
    <name type="scientific">Capitella teleta</name>
    <name type="common">Polychaete worm</name>
    <dbReference type="NCBI Taxonomy" id="283909"/>
    <lineage>
        <taxon>Eukaryota</taxon>
        <taxon>Metazoa</taxon>
        <taxon>Spiralia</taxon>
        <taxon>Lophotrochozoa</taxon>
        <taxon>Annelida</taxon>
        <taxon>Polychaeta</taxon>
        <taxon>Sedentaria</taxon>
        <taxon>Scolecida</taxon>
        <taxon>Capitellidae</taxon>
        <taxon>Capitella</taxon>
    </lineage>
</organism>
<evidence type="ECO:0000256" key="21">
    <source>
        <dbReference type="RuleBase" id="RU364117"/>
    </source>
</evidence>
<dbReference type="GO" id="GO:0003677">
    <property type="term" value="F:DNA binding"/>
    <property type="evidence" value="ECO:0007669"/>
    <property type="project" value="UniProtKB-KW"/>
</dbReference>
<evidence type="ECO:0000256" key="18">
    <source>
        <dbReference type="ARBA" id="ARBA00023306"/>
    </source>
</evidence>
<dbReference type="EC" id="5.6.2.4" evidence="21"/>
<keyword evidence="6" id="KW-0235">DNA replication</keyword>
<reference evidence="25 27" key="2">
    <citation type="journal article" date="2013" name="Nature">
        <title>Insights into bilaterian evolution from three spiralian genomes.</title>
        <authorList>
            <person name="Simakov O."/>
            <person name="Marletaz F."/>
            <person name="Cho S.J."/>
            <person name="Edsinger-Gonzales E."/>
            <person name="Havlak P."/>
            <person name="Hellsten U."/>
            <person name="Kuo D.H."/>
            <person name="Larsson T."/>
            <person name="Lv J."/>
            <person name="Arendt D."/>
            <person name="Savage R."/>
            <person name="Osoegawa K."/>
            <person name="de Jong P."/>
            <person name="Grimwood J."/>
            <person name="Chapman J.A."/>
            <person name="Shapiro H."/>
            <person name="Aerts A."/>
            <person name="Otillar R.P."/>
            <person name="Terry A.Y."/>
            <person name="Boore J.L."/>
            <person name="Grigoriev I.V."/>
            <person name="Lindberg D.R."/>
            <person name="Seaver E.C."/>
            <person name="Weisblat D.A."/>
            <person name="Putnam N.H."/>
            <person name="Rokhsar D.S."/>
        </authorList>
    </citation>
    <scope>NUCLEOTIDE SEQUENCE</scope>
    <source>
        <strain evidence="25 27">I ESC-2004</strain>
    </source>
</reference>
<evidence type="ECO:0000256" key="5">
    <source>
        <dbReference type="ARBA" id="ARBA00022618"/>
    </source>
</evidence>
<dbReference type="FunCoup" id="R7V2Q8">
    <property type="interactions" value="2096"/>
</dbReference>
<keyword evidence="9" id="KW-0227">DNA damage</keyword>
<dbReference type="GO" id="GO:0045934">
    <property type="term" value="P:negative regulation of nucleobase-containing compound metabolic process"/>
    <property type="evidence" value="ECO:0007669"/>
    <property type="project" value="UniProtKB-ARBA"/>
</dbReference>
<dbReference type="OrthoDB" id="10261556at2759"/>
<dbReference type="GO" id="GO:0051301">
    <property type="term" value="P:cell division"/>
    <property type="evidence" value="ECO:0007669"/>
    <property type="project" value="UniProtKB-KW"/>
</dbReference>
<dbReference type="Proteomes" id="UP000014760">
    <property type="component" value="Unassembled WGS sequence"/>
</dbReference>
<dbReference type="GO" id="GO:0043138">
    <property type="term" value="F:3'-5' DNA helicase activity"/>
    <property type="evidence" value="ECO:0007669"/>
    <property type="project" value="UniProtKB-EC"/>
</dbReference>
<keyword evidence="14" id="KW-0238">DNA-binding</keyword>
<keyword evidence="7" id="KW-0479">Metal-binding</keyword>
<evidence type="ECO:0000256" key="4">
    <source>
        <dbReference type="ARBA" id="ARBA00022553"/>
    </source>
</evidence>
<evidence type="ECO:0000259" key="24">
    <source>
        <dbReference type="PROSITE" id="PS51194"/>
    </source>
</evidence>
<dbReference type="PROSITE" id="PS51194">
    <property type="entry name" value="HELICASE_CTER"/>
    <property type="match status" value="1"/>
</dbReference>
<keyword evidence="18" id="KW-0131">Cell cycle</keyword>
<dbReference type="GO" id="GO:0005737">
    <property type="term" value="C:cytoplasm"/>
    <property type="evidence" value="ECO:0007669"/>
    <property type="project" value="TreeGrafter"/>
</dbReference>
<evidence type="ECO:0000256" key="13">
    <source>
        <dbReference type="ARBA" id="ARBA00022840"/>
    </source>
</evidence>
<evidence type="ECO:0000256" key="2">
    <source>
        <dbReference type="ARBA" id="ARBA00004642"/>
    </source>
</evidence>
<evidence type="ECO:0000313" key="25">
    <source>
        <dbReference type="EMBL" id="ELU12752.1"/>
    </source>
</evidence>
<evidence type="ECO:0000256" key="7">
    <source>
        <dbReference type="ARBA" id="ARBA00022723"/>
    </source>
</evidence>
<keyword evidence="11 21" id="KW-0347">Helicase</keyword>
<proteinExistence type="inferred from homology"/>
<keyword evidence="10 21" id="KW-0378">Hydrolase</keyword>
<keyword evidence="12" id="KW-0862">Zinc</keyword>
<dbReference type="InterPro" id="IPR001650">
    <property type="entry name" value="Helicase_C-like"/>
</dbReference>
<reference evidence="26" key="3">
    <citation type="submission" date="2015-06" db="UniProtKB">
        <authorList>
            <consortium name="EnsemblMetazoa"/>
        </authorList>
    </citation>
    <scope>IDENTIFICATION</scope>
</reference>
<dbReference type="InterPro" id="IPR027417">
    <property type="entry name" value="P-loop_NTPase"/>
</dbReference>
<evidence type="ECO:0000256" key="8">
    <source>
        <dbReference type="ARBA" id="ARBA00022741"/>
    </source>
</evidence>
<keyword evidence="17 21" id="KW-0539">Nucleus</keyword>
<dbReference type="Gene3D" id="6.10.250.2460">
    <property type="match status" value="1"/>
</dbReference>
<comment type="similarity">
    <text evidence="3 21">Belongs to the helicase family. RecQ subfamily.</text>
</comment>
<dbReference type="STRING" id="283909.R7V2Q8"/>
<accession>R7V2Q8</accession>
<evidence type="ECO:0000256" key="10">
    <source>
        <dbReference type="ARBA" id="ARBA00022801"/>
    </source>
</evidence>
<dbReference type="EMBL" id="KB295685">
    <property type="protein sequence ID" value="ELU12752.1"/>
    <property type="molecule type" value="Genomic_DNA"/>
</dbReference>
<dbReference type="OMA" id="CRWQFLL"/>
<evidence type="ECO:0000256" key="9">
    <source>
        <dbReference type="ARBA" id="ARBA00022763"/>
    </source>
</evidence>
<evidence type="ECO:0000256" key="20">
    <source>
        <dbReference type="ARBA" id="ARBA00049360"/>
    </source>
</evidence>
<dbReference type="InterPro" id="IPR032284">
    <property type="entry name" value="RecQ_Zn-bd"/>
</dbReference>
<comment type="subcellular location">
    <subcellularLocation>
        <location evidence="2">Nucleus</location>
        <location evidence="2">Nucleoplasm</location>
    </subcellularLocation>
</comment>
<keyword evidence="15" id="KW-0234">DNA repair</keyword>
<dbReference type="InterPro" id="IPR004589">
    <property type="entry name" value="DNA_helicase_ATP-dep_RecQ"/>
</dbReference>
<name>R7V2Q8_CAPTE</name>
<comment type="catalytic activity">
    <reaction evidence="19 21">
        <text>Couples ATP hydrolysis with the unwinding of duplex DNA by translocating in the 3'-5' direction.</text>
        <dbReference type="EC" id="5.6.2.4"/>
    </reaction>
</comment>
<dbReference type="AlphaFoldDB" id="R7V2Q8"/>
<feature type="region of interest" description="Disordered" evidence="22">
    <location>
        <begin position="463"/>
        <end position="518"/>
    </location>
</feature>
<keyword evidence="4" id="KW-0597">Phosphoprotein</keyword>
<evidence type="ECO:0000259" key="23">
    <source>
        <dbReference type="PROSITE" id="PS51192"/>
    </source>
</evidence>
<dbReference type="GO" id="GO:0005694">
    <property type="term" value="C:chromosome"/>
    <property type="evidence" value="ECO:0007669"/>
    <property type="project" value="TreeGrafter"/>
</dbReference>
<evidence type="ECO:0000256" key="17">
    <source>
        <dbReference type="ARBA" id="ARBA00023242"/>
    </source>
</evidence>
<keyword evidence="5" id="KW-0132">Cell division</keyword>
<keyword evidence="13 21" id="KW-0067">ATP-binding</keyword>
<evidence type="ECO:0000256" key="3">
    <source>
        <dbReference type="ARBA" id="ARBA00005446"/>
    </source>
</evidence>
<comment type="cofactor">
    <cofactor evidence="1">
        <name>Zn(2+)</name>
        <dbReference type="ChEBI" id="CHEBI:29105"/>
    </cofactor>
</comment>
<evidence type="ECO:0000256" key="19">
    <source>
        <dbReference type="ARBA" id="ARBA00034617"/>
    </source>
</evidence>
<feature type="compositionally biased region" description="Basic and acidic residues" evidence="22">
    <location>
        <begin position="487"/>
        <end position="518"/>
    </location>
</feature>
<keyword evidence="16" id="KW-0413">Isomerase</keyword>
<dbReference type="FunFam" id="3.40.50.300:FF:000614">
    <property type="entry name" value="ATP-dependent DNA helicase"/>
    <property type="match status" value="1"/>
</dbReference>
<feature type="non-terminal residue" evidence="25">
    <location>
        <position position="622"/>
    </location>
</feature>
<dbReference type="PANTHER" id="PTHR13710:SF152">
    <property type="entry name" value="ATP-DEPENDENT DNA HELICASE Q5"/>
    <property type="match status" value="1"/>
</dbReference>
<protein>
    <recommendedName>
        <fullName evidence="21">ATP-dependent DNA helicase</fullName>
        <ecNumber evidence="21">5.6.2.4</ecNumber>
    </recommendedName>
</protein>
<dbReference type="SUPFAM" id="SSF52540">
    <property type="entry name" value="P-loop containing nucleoside triphosphate hydrolases"/>
    <property type="match status" value="1"/>
</dbReference>
<dbReference type="SMART" id="SM00487">
    <property type="entry name" value="DEXDc"/>
    <property type="match status" value="1"/>
</dbReference>
<evidence type="ECO:0000256" key="16">
    <source>
        <dbReference type="ARBA" id="ARBA00023235"/>
    </source>
</evidence>
<evidence type="ECO:0000313" key="27">
    <source>
        <dbReference type="Proteomes" id="UP000014760"/>
    </source>
</evidence>
<keyword evidence="27" id="KW-1185">Reference proteome</keyword>